<name>A0ABQ3B205_9GAMM</name>
<keyword evidence="2" id="KW-0813">Transport</keyword>
<keyword evidence="11" id="KW-1185">Reference proteome</keyword>
<feature type="transmembrane region" description="Helical" evidence="8">
    <location>
        <begin position="336"/>
        <end position="357"/>
    </location>
</feature>
<evidence type="ECO:0000313" key="10">
    <source>
        <dbReference type="EMBL" id="GGY71028.1"/>
    </source>
</evidence>
<keyword evidence="3" id="KW-1003">Cell membrane</keyword>
<evidence type="ECO:0000256" key="4">
    <source>
        <dbReference type="ARBA" id="ARBA00022519"/>
    </source>
</evidence>
<keyword evidence="6 8" id="KW-1133">Transmembrane helix</keyword>
<dbReference type="Proteomes" id="UP000619761">
    <property type="component" value="Unassembled WGS sequence"/>
</dbReference>
<feature type="transmembrane region" description="Helical" evidence="8">
    <location>
        <begin position="245"/>
        <end position="262"/>
    </location>
</feature>
<comment type="subcellular location">
    <subcellularLocation>
        <location evidence="1">Cell inner membrane</location>
        <topology evidence="1">Multi-pass membrane protein</topology>
    </subcellularLocation>
</comment>
<dbReference type="PANTHER" id="PTHR23522">
    <property type="entry name" value="BLL5896 PROTEIN"/>
    <property type="match status" value="1"/>
</dbReference>
<feature type="transmembrane region" description="Helical" evidence="8">
    <location>
        <begin position="141"/>
        <end position="158"/>
    </location>
</feature>
<keyword evidence="4" id="KW-0997">Cell inner membrane</keyword>
<feature type="transmembrane region" description="Helical" evidence="8">
    <location>
        <begin position="102"/>
        <end position="129"/>
    </location>
</feature>
<evidence type="ECO:0000256" key="1">
    <source>
        <dbReference type="ARBA" id="ARBA00004429"/>
    </source>
</evidence>
<feature type="domain" description="Major facilitator superfamily (MFS) profile" evidence="9">
    <location>
        <begin position="207"/>
        <end position="391"/>
    </location>
</feature>
<feature type="transmembrane region" description="Helical" evidence="8">
    <location>
        <begin position="164"/>
        <end position="187"/>
    </location>
</feature>
<dbReference type="InterPro" id="IPR020846">
    <property type="entry name" value="MFS_dom"/>
</dbReference>
<dbReference type="NCBIfam" id="NF037955">
    <property type="entry name" value="mfs"/>
    <property type="match status" value="1"/>
</dbReference>
<evidence type="ECO:0000313" key="11">
    <source>
        <dbReference type="Proteomes" id="UP000619761"/>
    </source>
</evidence>
<evidence type="ECO:0000256" key="5">
    <source>
        <dbReference type="ARBA" id="ARBA00022692"/>
    </source>
</evidence>
<evidence type="ECO:0000256" key="7">
    <source>
        <dbReference type="ARBA" id="ARBA00023136"/>
    </source>
</evidence>
<feature type="transmembrane region" description="Helical" evidence="8">
    <location>
        <begin position="48"/>
        <end position="67"/>
    </location>
</feature>
<keyword evidence="5 8" id="KW-0812">Transmembrane</keyword>
<dbReference type="EMBL" id="BMYZ01000001">
    <property type="protein sequence ID" value="GGY71028.1"/>
    <property type="molecule type" value="Genomic_DNA"/>
</dbReference>
<protein>
    <submittedName>
        <fullName evidence="10">MFS transporter</fullName>
    </submittedName>
</protein>
<dbReference type="Pfam" id="PF12832">
    <property type="entry name" value="MFS_1_like"/>
    <property type="match status" value="1"/>
</dbReference>
<feature type="transmembrane region" description="Helical" evidence="8">
    <location>
        <begin position="207"/>
        <end position="225"/>
    </location>
</feature>
<evidence type="ECO:0000256" key="8">
    <source>
        <dbReference type="SAM" id="Phobius"/>
    </source>
</evidence>
<feature type="transmembrane region" description="Helical" evidence="8">
    <location>
        <begin position="363"/>
        <end position="383"/>
    </location>
</feature>
<evidence type="ECO:0000256" key="3">
    <source>
        <dbReference type="ARBA" id="ARBA00022475"/>
    </source>
</evidence>
<evidence type="ECO:0000259" key="9">
    <source>
        <dbReference type="PROSITE" id="PS50850"/>
    </source>
</evidence>
<accession>A0ABQ3B205</accession>
<comment type="caution">
    <text evidence="10">The sequence shown here is derived from an EMBL/GenBank/DDBJ whole genome shotgun (WGS) entry which is preliminary data.</text>
</comment>
<reference evidence="11" key="1">
    <citation type="journal article" date="2019" name="Int. J. Syst. Evol. Microbiol.">
        <title>The Global Catalogue of Microorganisms (GCM) 10K type strain sequencing project: providing services to taxonomists for standard genome sequencing and annotation.</title>
        <authorList>
            <consortium name="The Broad Institute Genomics Platform"/>
            <consortium name="The Broad Institute Genome Sequencing Center for Infectious Disease"/>
            <person name="Wu L."/>
            <person name="Ma J."/>
        </authorList>
    </citation>
    <scope>NUCLEOTIDE SEQUENCE [LARGE SCALE GENOMIC DNA]</scope>
    <source>
        <strain evidence="11">KCTC 32239</strain>
    </source>
</reference>
<keyword evidence="7 8" id="KW-0472">Membrane</keyword>
<dbReference type="PANTHER" id="PTHR23522:SF10">
    <property type="entry name" value="3-PHENYLPROPIONIC ACID TRANSPORTER-RELATED"/>
    <property type="match status" value="1"/>
</dbReference>
<dbReference type="InterPro" id="IPR036259">
    <property type="entry name" value="MFS_trans_sf"/>
</dbReference>
<feature type="transmembrane region" description="Helical" evidence="8">
    <location>
        <begin position="79"/>
        <end position="96"/>
    </location>
</feature>
<dbReference type="RefSeq" id="WP_189417110.1">
    <property type="nucleotide sequence ID" value="NZ_BMYZ01000001.1"/>
</dbReference>
<dbReference type="InterPro" id="IPR024989">
    <property type="entry name" value="MFS_assoc_dom"/>
</dbReference>
<sequence length="391" mass="43657">MPNTPDVSQQLPYWRLSSFYFFYFAVVGSLTPYWGVYLKSLGYSSQDVGFITAIILGTRIIAPNFWGWLADKTQRRLQIIRQGSAIACVFFAGVLISNHYAWLVLVISCYTFFWHAVLPQFEVITLSYLGNQYQRYGQIRLWGSVGFIAAVVGLGLLFDFLPIRFLPLAILSFLLLIFLSSLSLKAVPVTKTFESTNGFLNLVKQPAMICFLFASFLLQLSHGPYYTFYSLYLQEGYGYSSTSTGLLWALGVLAEVAIFLVMPKIMHRFNVRNLLLITFFITACRWYLIGYCAEWLWVLLFAQLLHAVSFGVAHAASIEIVRSHFKGAHQGQGQALYSSLGFGAGGAVGALIGGLLWDHSASLTFLVASLSSLSAFVISYFGLHLNKPQTT</sequence>
<evidence type="ECO:0000256" key="6">
    <source>
        <dbReference type="ARBA" id="ARBA00022989"/>
    </source>
</evidence>
<dbReference type="InterPro" id="IPR026032">
    <property type="entry name" value="HcaT-like"/>
</dbReference>
<proteinExistence type="predicted"/>
<organism evidence="10 11">
    <name type="scientific">Cellvibrio zantedeschiae</name>
    <dbReference type="NCBI Taxonomy" id="1237077"/>
    <lineage>
        <taxon>Bacteria</taxon>
        <taxon>Pseudomonadati</taxon>
        <taxon>Pseudomonadota</taxon>
        <taxon>Gammaproteobacteria</taxon>
        <taxon>Cellvibrionales</taxon>
        <taxon>Cellvibrionaceae</taxon>
        <taxon>Cellvibrio</taxon>
    </lineage>
</organism>
<feature type="transmembrane region" description="Helical" evidence="8">
    <location>
        <begin position="295"/>
        <end position="316"/>
    </location>
</feature>
<gene>
    <name evidence="10" type="ORF">GCM10011613_14470</name>
</gene>
<dbReference type="SUPFAM" id="SSF103473">
    <property type="entry name" value="MFS general substrate transporter"/>
    <property type="match status" value="1"/>
</dbReference>
<evidence type="ECO:0000256" key="2">
    <source>
        <dbReference type="ARBA" id="ARBA00022448"/>
    </source>
</evidence>
<feature type="transmembrane region" description="Helical" evidence="8">
    <location>
        <begin position="12"/>
        <end position="36"/>
    </location>
</feature>
<dbReference type="PROSITE" id="PS50850">
    <property type="entry name" value="MFS"/>
    <property type="match status" value="1"/>
</dbReference>
<feature type="transmembrane region" description="Helical" evidence="8">
    <location>
        <begin position="269"/>
        <end position="289"/>
    </location>
</feature>
<dbReference type="Gene3D" id="1.20.1250.20">
    <property type="entry name" value="MFS general substrate transporter like domains"/>
    <property type="match status" value="2"/>
</dbReference>
<dbReference type="PIRSF" id="PIRSF004925">
    <property type="entry name" value="HcaT"/>
    <property type="match status" value="1"/>
</dbReference>